<feature type="transmembrane region" description="Helical" evidence="6">
    <location>
        <begin position="58"/>
        <end position="82"/>
    </location>
</feature>
<evidence type="ECO:0008006" key="9">
    <source>
        <dbReference type="Google" id="ProtNLM"/>
    </source>
</evidence>
<dbReference type="GO" id="GO:0005765">
    <property type="term" value="C:lysosomal membrane"/>
    <property type="evidence" value="ECO:0007669"/>
    <property type="project" value="TreeGrafter"/>
</dbReference>
<organism evidence="7 8">
    <name type="scientific">Cylicocyclus nassatus</name>
    <name type="common">Nematode worm</name>
    <dbReference type="NCBI Taxonomy" id="53992"/>
    <lineage>
        <taxon>Eukaryota</taxon>
        <taxon>Metazoa</taxon>
        <taxon>Ecdysozoa</taxon>
        <taxon>Nematoda</taxon>
        <taxon>Chromadorea</taxon>
        <taxon>Rhabditida</taxon>
        <taxon>Rhabditina</taxon>
        <taxon>Rhabditomorpha</taxon>
        <taxon>Strongyloidea</taxon>
        <taxon>Strongylidae</taxon>
        <taxon>Cylicocyclus</taxon>
    </lineage>
</organism>
<evidence type="ECO:0000313" key="7">
    <source>
        <dbReference type="EMBL" id="CAJ0596702.1"/>
    </source>
</evidence>
<keyword evidence="3 6" id="KW-0812">Transmembrane</keyword>
<evidence type="ECO:0000256" key="5">
    <source>
        <dbReference type="ARBA" id="ARBA00023136"/>
    </source>
</evidence>
<dbReference type="CDD" id="cd17326">
    <property type="entry name" value="MFS_MFSD8"/>
    <property type="match status" value="1"/>
</dbReference>
<feature type="transmembrane region" description="Helical" evidence="6">
    <location>
        <begin position="385"/>
        <end position="404"/>
    </location>
</feature>
<comment type="caution">
    <text evidence="7">The sequence shown here is derived from an EMBL/GenBank/DDBJ whole genome shotgun (WGS) entry which is preliminary data.</text>
</comment>
<evidence type="ECO:0000256" key="2">
    <source>
        <dbReference type="ARBA" id="ARBA00022448"/>
    </source>
</evidence>
<keyword evidence="5 6" id="KW-0472">Membrane</keyword>
<comment type="subcellular location">
    <subcellularLocation>
        <location evidence="1">Endomembrane system</location>
        <topology evidence="1">Multi-pass membrane protein</topology>
    </subcellularLocation>
</comment>
<evidence type="ECO:0000313" key="8">
    <source>
        <dbReference type="Proteomes" id="UP001176961"/>
    </source>
</evidence>
<dbReference type="Proteomes" id="UP001176961">
    <property type="component" value="Unassembled WGS sequence"/>
</dbReference>
<evidence type="ECO:0000256" key="3">
    <source>
        <dbReference type="ARBA" id="ARBA00022692"/>
    </source>
</evidence>
<dbReference type="Pfam" id="PF07690">
    <property type="entry name" value="MFS_1"/>
    <property type="match status" value="1"/>
</dbReference>
<keyword evidence="2" id="KW-0813">Transport</keyword>
<evidence type="ECO:0000256" key="1">
    <source>
        <dbReference type="ARBA" id="ARBA00004127"/>
    </source>
</evidence>
<dbReference type="Gene3D" id="1.20.1250.20">
    <property type="entry name" value="MFS general substrate transporter like domains"/>
    <property type="match status" value="1"/>
</dbReference>
<dbReference type="InterPro" id="IPR036259">
    <property type="entry name" value="MFS_trans_sf"/>
</dbReference>
<feature type="transmembrane region" description="Helical" evidence="6">
    <location>
        <begin position="89"/>
        <end position="110"/>
    </location>
</feature>
<dbReference type="InterPro" id="IPR011701">
    <property type="entry name" value="MFS"/>
</dbReference>
<dbReference type="GO" id="GO:0022857">
    <property type="term" value="F:transmembrane transporter activity"/>
    <property type="evidence" value="ECO:0007669"/>
    <property type="project" value="InterPro"/>
</dbReference>
<name>A0AA36GQZ6_CYLNA</name>
<protein>
    <recommendedName>
        <fullName evidence="9">Major facilitator superfamily (MFS) profile domain-containing protein</fullName>
    </recommendedName>
</protein>
<feature type="transmembrane region" description="Helical" evidence="6">
    <location>
        <begin position="453"/>
        <end position="473"/>
    </location>
</feature>
<feature type="transmembrane region" description="Helical" evidence="6">
    <location>
        <begin position="301"/>
        <end position="321"/>
    </location>
</feature>
<dbReference type="InterPro" id="IPR051068">
    <property type="entry name" value="MFS_Domain-Containing_Protein"/>
</dbReference>
<keyword evidence="4 6" id="KW-1133">Transmembrane helix</keyword>
<gene>
    <name evidence="7" type="ORF">CYNAS_LOCUS8685</name>
</gene>
<accession>A0AA36GQZ6</accession>
<dbReference type="PANTHER" id="PTHR23510">
    <property type="entry name" value="INNER MEMBRANE TRANSPORT PROTEIN YAJR"/>
    <property type="match status" value="1"/>
</dbReference>
<dbReference type="AlphaFoldDB" id="A0AA36GQZ6"/>
<proteinExistence type="predicted"/>
<feature type="transmembrane region" description="Helical" evidence="6">
    <location>
        <begin position="333"/>
        <end position="353"/>
    </location>
</feature>
<evidence type="ECO:0000256" key="6">
    <source>
        <dbReference type="SAM" id="Phobius"/>
    </source>
</evidence>
<dbReference type="EMBL" id="CATQJL010000223">
    <property type="protein sequence ID" value="CAJ0596702.1"/>
    <property type="molecule type" value="Genomic_DNA"/>
</dbReference>
<sequence>MESVKHVHKKYASTSKVGSDWKNIYVISTFAFVDALQFAFFVWTFWPYVQQLDPSISASFIGLIMAVSGVGEAVAAPILGFWTNRTGVVVPPLVASVVMSIVGNIIYMSLNEVPVPLRKYGLLVSRFLNGAGSGNRGTFFAYIAAASEPSDRFRSMALSGGGALIGLNVGPAVQMLFTWIGSEGIDIKFMRISMYTAPALLALAINLACVFLLVFFLDDGLDRFNGPDSDSISTYSIAAAEDSDLEKCSVKTIRMDVVAVCVCMWTRAARMLITANVESIGSPFSQVMFGLDNKQVLNYNAMMQGAVGALTVVMLLIYVFTPYSKWISERLNCTIAMIALLFFHLLTYSWPFLEGQLPGCAKFMDTENGTGQGWSWCESLRPINFWLYYISYPLIFGLALPCLNNSLQSLFSQVLGKGRQGTMQGVNQAVGCISRICGPLLMSTTFSNFGPRATWLIEIVLIAVCLFIWLGVYRRLMPAVEVKQRKITVATCGTVNSAFRKSSNSTEISELDSANTTVSKQLT</sequence>
<feature type="transmembrane region" description="Helical" evidence="6">
    <location>
        <begin position="24"/>
        <end position="46"/>
    </location>
</feature>
<dbReference type="SUPFAM" id="SSF103473">
    <property type="entry name" value="MFS general substrate transporter"/>
    <property type="match status" value="1"/>
</dbReference>
<feature type="transmembrane region" description="Helical" evidence="6">
    <location>
        <begin position="192"/>
        <end position="217"/>
    </location>
</feature>
<dbReference type="GO" id="GO:0012505">
    <property type="term" value="C:endomembrane system"/>
    <property type="evidence" value="ECO:0007669"/>
    <property type="project" value="UniProtKB-SubCell"/>
</dbReference>
<dbReference type="PANTHER" id="PTHR23510:SF3">
    <property type="entry name" value="MAJOR FACILITATOR SUPERFAMILY DOMAIN-CONTAINING PROTEIN 8"/>
    <property type="match status" value="1"/>
</dbReference>
<evidence type="ECO:0000256" key="4">
    <source>
        <dbReference type="ARBA" id="ARBA00022989"/>
    </source>
</evidence>
<reference evidence="7" key="1">
    <citation type="submission" date="2023-07" db="EMBL/GenBank/DDBJ databases">
        <authorList>
            <consortium name="CYATHOMIX"/>
        </authorList>
    </citation>
    <scope>NUCLEOTIDE SEQUENCE</scope>
    <source>
        <strain evidence="7">N/A</strain>
    </source>
</reference>
<keyword evidence="8" id="KW-1185">Reference proteome</keyword>
<feature type="transmembrane region" description="Helical" evidence="6">
    <location>
        <begin position="157"/>
        <end position="180"/>
    </location>
</feature>